<dbReference type="SUPFAM" id="SSF56784">
    <property type="entry name" value="HAD-like"/>
    <property type="match status" value="1"/>
</dbReference>
<dbReference type="GO" id="GO:0043874">
    <property type="term" value="F:acireductone synthase activity"/>
    <property type="evidence" value="ECO:0007669"/>
    <property type="project" value="InterPro"/>
</dbReference>
<dbReference type="NCBIfam" id="TIGR01549">
    <property type="entry name" value="HAD-SF-IA-v1"/>
    <property type="match status" value="1"/>
</dbReference>
<dbReference type="Gene3D" id="3.40.50.1000">
    <property type="entry name" value="HAD superfamily/HAD-like"/>
    <property type="match status" value="1"/>
</dbReference>
<reference evidence="5" key="1">
    <citation type="submission" date="2020-07" db="EMBL/GenBank/DDBJ databases">
        <title>The High-quality genome of the commercially important snow crab, Chionoecetes opilio.</title>
        <authorList>
            <person name="Jeong J.-H."/>
            <person name="Ryu S."/>
        </authorList>
    </citation>
    <scope>NUCLEOTIDE SEQUENCE</scope>
    <source>
        <strain evidence="5">MADBK_172401_WGS</strain>
        <tissue evidence="5">Digestive gland</tissue>
    </source>
</reference>
<keyword evidence="1" id="KW-0028">Amino-acid biosynthesis</keyword>
<accession>A0A8J4XNU9</accession>
<keyword evidence="2" id="KW-0378">Hydrolase</keyword>
<dbReference type="PANTHER" id="PTHR20371:SF1">
    <property type="entry name" value="ENOLASE-PHOSPHATASE E1"/>
    <property type="match status" value="1"/>
</dbReference>
<name>A0A8J4XNU9_CHIOP</name>
<dbReference type="EMBL" id="JACEEZ010023596">
    <property type="protein sequence ID" value="KAG0711162.1"/>
    <property type="molecule type" value="Genomic_DNA"/>
</dbReference>
<dbReference type="InterPro" id="IPR023943">
    <property type="entry name" value="Enolase-ppase_E1"/>
</dbReference>
<evidence type="ECO:0000256" key="2">
    <source>
        <dbReference type="ARBA" id="ARBA00022801"/>
    </source>
</evidence>
<sequence length="339" mass="37132">MKRDVGDVSSLVKDVSVILLDIEGTTTSISFVKNELFPYVRREVGAYLQSTWDTEDTRRDVAALTKLVQEDLKAGSSSSSSSSGAKPIPSTGDRQEVIVALEACVGALMDADSKAAPLKTLQGRMWRRAYREGAVTGHVYEDVVPALEKWRALDKRLYIYSSGSVEAQKLLFAHSCHGDILHYFSGHFDTSVGVKVEAKSYNNILSQLGCRGEQVLFITDLEKEAIAAQEAGMRAVLSVRQGTAPLTQPCPFPTIASFCELTQGDSDAPSTPKRPRVEAEGKEVVKGDIQKDGNKNINTEEHKNIKKNERQKNEGEGKEIVKGDIEKDGKEKESLLGDI</sequence>
<dbReference type="GO" id="GO:0019509">
    <property type="term" value="P:L-methionine salvage from methylthioadenosine"/>
    <property type="evidence" value="ECO:0007669"/>
    <property type="project" value="InterPro"/>
</dbReference>
<dbReference type="PANTHER" id="PTHR20371">
    <property type="entry name" value="ENOLASE-PHOSPHATASE E1"/>
    <property type="match status" value="1"/>
</dbReference>
<dbReference type="AlphaFoldDB" id="A0A8J4XNU9"/>
<dbReference type="GO" id="GO:0000287">
    <property type="term" value="F:magnesium ion binding"/>
    <property type="evidence" value="ECO:0007669"/>
    <property type="project" value="InterPro"/>
</dbReference>
<dbReference type="InterPro" id="IPR006439">
    <property type="entry name" value="HAD-SF_hydro_IA"/>
</dbReference>
<dbReference type="NCBIfam" id="TIGR01691">
    <property type="entry name" value="enolase-ppase"/>
    <property type="match status" value="1"/>
</dbReference>
<evidence type="ECO:0000313" key="6">
    <source>
        <dbReference type="Proteomes" id="UP000770661"/>
    </source>
</evidence>
<proteinExistence type="predicted"/>
<dbReference type="SFLD" id="SFLDS00003">
    <property type="entry name" value="Haloacid_Dehalogenase"/>
    <property type="match status" value="1"/>
</dbReference>
<dbReference type="CDD" id="cd01629">
    <property type="entry name" value="HAD_EP"/>
    <property type="match status" value="1"/>
</dbReference>
<organism evidence="5 6">
    <name type="scientific">Chionoecetes opilio</name>
    <name type="common">Atlantic snow crab</name>
    <name type="synonym">Cancer opilio</name>
    <dbReference type="NCBI Taxonomy" id="41210"/>
    <lineage>
        <taxon>Eukaryota</taxon>
        <taxon>Metazoa</taxon>
        <taxon>Ecdysozoa</taxon>
        <taxon>Arthropoda</taxon>
        <taxon>Crustacea</taxon>
        <taxon>Multicrustacea</taxon>
        <taxon>Malacostraca</taxon>
        <taxon>Eumalacostraca</taxon>
        <taxon>Eucarida</taxon>
        <taxon>Decapoda</taxon>
        <taxon>Pleocyemata</taxon>
        <taxon>Brachyura</taxon>
        <taxon>Eubrachyura</taxon>
        <taxon>Majoidea</taxon>
        <taxon>Majidae</taxon>
        <taxon>Chionoecetes</taxon>
    </lineage>
</organism>
<dbReference type="SFLD" id="SFLDG01129">
    <property type="entry name" value="C1.5:_HAD__Beta-PGM__Phosphata"/>
    <property type="match status" value="1"/>
</dbReference>
<evidence type="ECO:0000256" key="3">
    <source>
        <dbReference type="ARBA" id="ARBA00023167"/>
    </source>
</evidence>
<dbReference type="OrthoDB" id="272500at2759"/>
<evidence type="ECO:0000256" key="1">
    <source>
        <dbReference type="ARBA" id="ARBA00022605"/>
    </source>
</evidence>
<dbReference type="Gene3D" id="1.10.720.60">
    <property type="match status" value="1"/>
</dbReference>
<evidence type="ECO:0000256" key="4">
    <source>
        <dbReference type="SAM" id="MobiDB-lite"/>
    </source>
</evidence>
<gene>
    <name evidence="5" type="primary">ENOPH1</name>
    <name evidence="5" type="ORF">GWK47_021219</name>
</gene>
<dbReference type="Pfam" id="PF00702">
    <property type="entry name" value="Hydrolase"/>
    <property type="match status" value="1"/>
</dbReference>
<keyword evidence="6" id="KW-1185">Reference proteome</keyword>
<dbReference type="Proteomes" id="UP000770661">
    <property type="component" value="Unassembled WGS sequence"/>
</dbReference>
<feature type="region of interest" description="Disordered" evidence="4">
    <location>
        <begin position="263"/>
        <end position="339"/>
    </location>
</feature>
<dbReference type="FunFam" id="3.40.50.1000:FF:000079">
    <property type="entry name" value="Enolase-phosphatase E1"/>
    <property type="match status" value="1"/>
</dbReference>
<dbReference type="SFLD" id="SFLDG01133">
    <property type="entry name" value="C1.5.4:_Enolase-phosphatase_Li"/>
    <property type="match status" value="1"/>
</dbReference>
<evidence type="ECO:0000313" key="5">
    <source>
        <dbReference type="EMBL" id="KAG0711162.1"/>
    </source>
</evidence>
<dbReference type="InterPro" id="IPR023214">
    <property type="entry name" value="HAD_sf"/>
</dbReference>
<comment type="caution">
    <text evidence="5">The sequence shown here is derived from an EMBL/GenBank/DDBJ whole genome shotgun (WGS) entry which is preliminary data.</text>
</comment>
<protein>
    <submittedName>
        <fullName evidence="5">Enolase-phosphatase E1</fullName>
    </submittedName>
</protein>
<dbReference type="SFLD" id="SFLDF00044">
    <property type="entry name" value="enolase-phosphatase"/>
    <property type="match status" value="1"/>
</dbReference>
<dbReference type="InterPro" id="IPR036412">
    <property type="entry name" value="HAD-like_sf"/>
</dbReference>
<feature type="compositionally biased region" description="Basic and acidic residues" evidence="4">
    <location>
        <begin position="275"/>
        <end position="339"/>
    </location>
</feature>
<keyword evidence="3" id="KW-0486">Methionine biosynthesis</keyword>